<keyword evidence="1" id="KW-0732">Signal</keyword>
<gene>
    <name evidence="4" type="ORF">CFT61_02070</name>
    <name evidence="3" type="ORF">F7D25_10845</name>
</gene>
<comment type="caution">
    <text evidence="3">The sequence shown here is derived from an EMBL/GenBank/DDBJ whole genome shotgun (WGS) entry which is preliminary data.</text>
</comment>
<feature type="chain" id="PRO_5041601905" evidence="1">
    <location>
        <begin position="24"/>
        <end position="256"/>
    </location>
</feature>
<evidence type="ECO:0000313" key="6">
    <source>
        <dbReference type="Proteomes" id="UP000477980"/>
    </source>
</evidence>
<feature type="signal peptide" evidence="1">
    <location>
        <begin position="1"/>
        <end position="23"/>
    </location>
</feature>
<evidence type="ECO:0000259" key="2">
    <source>
        <dbReference type="Pfam" id="PF13568"/>
    </source>
</evidence>
<dbReference type="AlphaFoldDB" id="A0A229I8E2"/>
<feature type="domain" description="Outer membrane protein beta-barrel" evidence="2">
    <location>
        <begin position="22"/>
        <end position="221"/>
    </location>
</feature>
<sequence>MNKVKIGALLMGLLLWGGLSAQAQIGEHRNDFSIGFNGGYVLSSVGFEPEVQQKQHGGMTAGLSMKYTCEKYFKTICSIYAEVNYAKVGWKEDILDIDNQPVIITETKQPMAYSRTINYIQVPVFAHLAWGREERGLNIFVNAGPQFGLYLNDSQTTNFDVKNMPKTDNDRVSMVVAQDTMAVENKLDYGIALGLGAEYSIPKVGHFLAEARYYYGLGNIYGSSKRDYFGKSNYGQIVFKVSYLFDISRTKNVKRK</sequence>
<dbReference type="Pfam" id="PF13568">
    <property type="entry name" value="OMP_b-brl_2"/>
    <property type="match status" value="1"/>
</dbReference>
<evidence type="ECO:0000313" key="3">
    <source>
        <dbReference type="EMBL" id="MQP14894.1"/>
    </source>
</evidence>
<name>A0A229I8E2_9BACT</name>
<evidence type="ECO:0000313" key="4">
    <source>
        <dbReference type="EMBL" id="OXL45033.1"/>
    </source>
</evidence>
<organism evidence="3 6">
    <name type="scientific">Segatella copri</name>
    <dbReference type="NCBI Taxonomy" id="165179"/>
    <lineage>
        <taxon>Bacteria</taxon>
        <taxon>Pseudomonadati</taxon>
        <taxon>Bacteroidota</taxon>
        <taxon>Bacteroidia</taxon>
        <taxon>Bacteroidales</taxon>
        <taxon>Prevotellaceae</taxon>
        <taxon>Segatella</taxon>
    </lineage>
</organism>
<dbReference type="EMBL" id="VZAH01000100">
    <property type="protein sequence ID" value="MQP14894.1"/>
    <property type="molecule type" value="Genomic_DNA"/>
</dbReference>
<dbReference type="Proteomes" id="UP000477980">
    <property type="component" value="Unassembled WGS sequence"/>
</dbReference>
<accession>A0A229I8E2</accession>
<evidence type="ECO:0000256" key="1">
    <source>
        <dbReference type="SAM" id="SignalP"/>
    </source>
</evidence>
<dbReference type="InterPro" id="IPR025665">
    <property type="entry name" value="Beta-barrel_OMP_2"/>
</dbReference>
<dbReference type="RefSeq" id="WP_089542829.1">
    <property type="nucleotide sequence ID" value="NZ_JAQEAK010000011.1"/>
</dbReference>
<proteinExistence type="predicted"/>
<dbReference type="OrthoDB" id="977141at2"/>
<reference evidence="4 5" key="1">
    <citation type="submission" date="2017-07" db="EMBL/GenBank/DDBJ databases">
        <title>Draft genome sequence of Prevotella copri isolated from the gut of healthy adult Indian.</title>
        <authorList>
            <person name="Das B."/>
            <person name="Bag S."/>
            <person name="Ghosh T.S."/>
        </authorList>
    </citation>
    <scope>NUCLEOTIDE SEQUENCE [LARGE SCALE GENOMIC DNA]</scope>
    <source>
        <strain evidence="4 5">Indica</strain>
    </source>
</reference>
<reference evidence="3 6" key="2">
    <citation type="submission" date="2019-09" db="EMBL/GenBank/DDBJ databases">
        <title>Distinct polysaccharide growth profiles of human intestinal Prevotella copri isolates.</title>
        <authorList>
            <person name="Fehlner-Peach H."/>
            <person name="Magnabosco C."/>
            <person name="Raghavan V."/>
            <person name="Scher J.U."/>
            <person name="Tett A."/>
            <person name="Cox L.M."/>
            <person name="Gottsegen C."/>
            <person name="Watters A."/>
            <person name="Wiltshire- Gordon J.D."/>
            <person name="Segata N."/>
            <person name="Bonneau R."/>
            <person name="Littman D.R."/>
        </authorList>
    </citation>
    <scope>NUCLEOTIDE SEQUENCE [LARGE SCALE GENOMIC DNA]</scope>
    <source>
        <strain evidence="3">IAA917</strain>
        <strain evidence="6">iAA917</strain>
    </source>
</reference>
<evidence type="ECO:0000313" key="5">
    <source>
        <dbReference type="Proteomes" id="UP000215155"/>
    </source>
</evidence>
<dbReference type="EMBL" id="NMPZ01000002">
    <property type="protein sequence ID" value="OXL45033.1"/>
    <property type="molecule type" value="Genomic_DNA"/>
</dbReference>
<dbReference type="Proteomes" id="UP000215155">
    <property type="component" value="Unassembled WGS sequence"/>
</dbReference>
<protein>
    <submittedName>
        <fullName evidence="3">PorT family protein</fullName>
    </submittedName>
</protein>